<protein>
    <submittedName>
        <fullName evidence="2">Uncharacterized protein</fullName>
    </submittedName>
</protein>
<feature type="compositionally biased region" description="Low complexity" evidence="1">
    <location>
        <begin position="11"/>
        <end position="21"/>
    </location>
</feature>
<organism evidence="2 3">
    <name type="scientific">Colocasia esculenta</name>
    <name type="common">Wild taro</name>
    <name type="synonym">Arum esculentum</name>
    <dbReference type="NCBI Taxonomy" id="4460"/>
    <lineage>
        <taxon>Eukaryota</taxon>
        <taxon>Viridiplantae</taxon>
        <taxon>Streptophyta</taxon>
        <taxon>Embryophyta</taxon>
        <taxon>Tracheophyta</taxon>
        <taxon>Spermatophyta</taxon>
        <taxon>Magnoliopsida</taxon>
        <taxon>Liliopsida</taxon>
        <taxon>Araceae</taxon>
        <taxon>Aroideae</taxon>
        <taxon>Colocasieae</taxon>
        <taxon>Colocasia</taxon>
    </lineage>
</organism>
<accession>A0A843WUY4</accession>
<gene>
    <name evidence="2" type="ORF">Taro_044584</name>
</gene>
<dbReference type="EMBL" id="NMUH01005058">
    <property type="protein sequence ID" value="MQM11676.1"/>
    <property type="molecule type" value="Genomic_DNA"/>
</dbReference>
<evidence type="ECO:0000313" key="3">
    <source>
        <dbReference type="Proteomes" id="UP000652761"/>
    </source>
</evidence>
<keyword evidence="3" id="KW-1185">Reference proteome</keyword>
<proteinExistence type="predicted"/>
<feature type="region of interest" description="Disordered" evidence="1">
    <location>
        <begin position="11"/>
        <end position="46"/>
    </location>
</feature>
<feature type="region of interest" description="Disordered" evidence="1">
    <location>
        <begin position="90"/>
        <end position="110"/>
    </location>
</feature>
<name>A0A843WUY4_COLES</name>
<feature type="compositionally biased region" description="Pro residues" evidence="1">
    <location>
        <begin position="30"/>
        <end position="39"/>
    </location>
</feature>
<evidence type="ECO:0000256" key="1">
    <source>
        <dbReference type="SAM" id="MobiDB-lite"/>
    </source>
</evidence>
<sequence length="155" mass="17344">MPTDAILILASSTSSSSSPPTHIGAEHLPLLPPLRPPSPNRQRRHAVRHPGKHPLLYSLFPSSGPHVVLYISPPPDPTWVINKETPSTTAVRARRGRKNPHHPPRNLPAKKGCLWNRVQHSGRDSVLRTRPVKRMHLSLCRSGYNRRVTVLYRSG</sequence>
<feature type="compositionally biased region" description="Basic residues" evidence="1">
    <location>
        <begin position="92"/>
        <end position="104"/>
    </location>
</feature>
<dbReference type="Proteomes" id="UP000652761">
    <property type="component" value="Unassembled WGS sequence"/>
</dbReference>
<evidence type="ECO:0000313" key="2">
    <source>
        <dbReference type="EMBL" id="MQM11676.1"/>
    </source>
</evidence>
<reference evidence="2" key="1">
    <citation type="submission" date="2017-07" db="EMBL/GenBank/DDBJ databases">
        <title>Taro Niue Genome Assembly and Annotation.</title>
        <authorList>
            <person name="Atibalentja N."/>
            <person name="Keating K."/>
            <person name="Fields C.J."/>
        </authorList>
    </citation>
    <scope>NUCLEOTIDE SEQUENCE</scope>
    <source>
        <strain evidence="2">Niue_2</strain>
        <tissue evidence="2">Leaf</tissue>
    </source>
</reference>
<comment type="caution">
    <text evidence="2">The sequence shown here is derived from an EMBL/GenBank/DDBJ whole genome shotgun (WGS) entry which is preliminary data.</text>
</comment>
<dbReference type="AlphaFoldDB" id="A0A843WUY4"/>